<dbReference type="InterPro" id="IPR002110">
    <property type="entry name" value="Ankyrin_rpt"/>
</dbReference>
<dbReference type="SUPFAM" id="SSF56112">
    <property type="entry name" value="Protein kinase-like (PK-like)"/>
    <property type="match status" value="1"/>
</dbReference>
<evidence type="ECO:0000259" key="3">
    <source>
        <dbReference type="PROSITE" id="PS50011"/>
    </source>
</evidence>
<dbReference type="GO" id="GO:0010506">
    <property type="term" value="P:regulation of autophagy"/>
    <property type="evidence" value="ECO:0007669"/>
    <property type="project" value="InterPro"/>
</dbReference>
<dbReference type="PROSITE" id="PS50011">
    <property type="entry name" value="PROTEIN_KINASE_DOM"/>
    <property type="match status" value="1"/>
</dbReference>
<dbReference type="GO" id="GO:0005524">
    <property type="term" value="F:ATP binding"/>
    <property type="evidence" value="ECO:0007669"/>
    <property type="project" value="InterPro"/>
</dbReference>
<dbReference type="GO" id="GO:0005737">
    <property type="term" value="C:cytoplasm"/>
    <property type="evidence" value="ECO:0007669"/>
    <property type="project" value="TreeGrafter"/>
</dbReference>
<gene>
    <name evidence="4" type="ORF">WG66_12880</name>
</gene>
<dbReference type="EMBL" id="LATX01002064">
    <property type="protein sequence ID" value="KTB34551.1"/>
    <property type="molecule type" value="Genomic_DNA"/>
</dbReference>
<dbReference type="Gene3D" id="1.10.510.10">
    <property type="entry name" value="Transferase(Phosphotransferase) domain 1"/>
    <property type="match status" value="1"/>
</dbReference>
<dbReference type="InterPro" id="IPR045269">
    <property type="entry name" value="Atg1-like"/>
</dbReference>
<protein>
    <recommendedName>
        <fullName evidence="3">Protein kinase domain-containing protein</fullName>
    </recommendedName>
</protein>
<dbReference type="AlphaFoldDB" id="A0A0W0FDW0"/>
<dbReference type="Proteomes" id="UP000054988">
    <property type="component" value="Unassembled WGS sequence"/>
</dbReference>
<dbReference type="SUPFAM" id="SSF48403">
    <property type="entry name" value="Ankyrin repeat"/>
    <property type="match status" value="2"/>
</dbReference>
<dbReference type="Gene3D" id="1.25.40.20">
    <property type="entry name" value="Ankyrin repeat-containing domain"/>
    <property type="match status" value="2"/>
</dbReference>
<dbReference type="InterPro" id="IPR000719">
    <property type="entry name" value="Prot_kinase_dom"/>
</dbReference>
<comment type="caution">
    <text evidence="4">The sequence shown here is derived from an EMBL/GenBank/DDBJ whole genome shotgun (WGS) entry which is preliminary data.</text>
</comment>
<dbReference type="PROSITE" id="PS00108">
    <property type="entry name" value="PROTEIN_KINASE_ST"/>
    <property type="match status" value="1"/>
</dbReference>
<dbReference type="Pfam" id="PF00069">
    <property type="entry name" value="Pkinase"/>
    <property type="match status" value="1"/>
</dbReference>
<proteinExistence type="predicted"/>
<dbReference type="eggNOG" id="KOG0192">
    <property type="taxonomic scope" value="Eukaryota"/>
</dbReference>
<dbReference type="InterPro" id="IPR036770">
    <property type="entry name" value="Ankyrin_rpt-contain_sf"/>
</dbReference>
<dbReference type="Pfam" id="PF12796">
    <property type="entry name" value="Ank_2"/>
    <property type="match status" value="1"/>
</dbReference>
<dbReference type="InterPro" id="IPR008271">
    <property type="entry name" value="Ser/Thr_kinase_AS"/>
</dbReference>
<dbReference type="PANTHER" id="PTHR24348:SF68">
    <property type="entry name" value="SERINE_THREONINE-PROTEIN KINASE ATG1C"/>
    <property type="match status" value="1"/>
</dbReference>
<dbReference type="GO" id="GO:0004674">
    <property type="term" value="F:protein serine/threonine kinase activity"/>
    <property type="evidence" value="ECO:0007669"/>
    <property type="project" value="InterPro"/>
</dbReference>
<feature type="region of interest" description="Disordered" evidence="2">
    <location>
        <begin position="1"/>
        <end position="25"/>
    </location>
</feature>
<organism evidence="4 5">
    <name type="scientific">Moniliophthora roreri</name>
    <name type="common">Frosty pod rot fungus</name>
    <name type="synonym">Monilia roreri</name>
    <dbReference type="NCBI Taxonomy" id="221103"/>
    <lineage>
        <taxon>Eukaryota</taxon>
        <taxon>Fungi</taxon>
        <taxon>Dikarya</taxon>
        <taxon>Basidiomycota</taxon>
        <taxon>Agaricomycotina</taxon>
        <taxon>Agaricomycetes</taxon>
        <taxon>Agaricomycetidae</taxon>
        <taxon>Agaricales</taxon>
        <taxon>Marasmiineae</taxon>
        <taxon>Marasmiaceae</taxon>
        <taxon>Moniliophthora</taxon>
    </lineage>
</organism>
<feature type="repeat" description="ANK" evidence="1">
    <location>
        <begin position="693"/>
        <end position="725"/>
    </location>
</feature>
<evidence type="ECO:0000313" key="4">
    <source>
        <dbReference type="EMBL" id="KTB34551.1"/>
    </source>
</evidence>
<name>A0A0W0FDW0_MONRR</name>
<keyword evidence="1" id="KW-0040">ANK repeat</keyword>
<sequence length="1254" mass="140683">MSASVSSWISAFGPSSSPTTRDELPNIGTLRIDAKTNQNPQHDGRISEFVFLVAGLEKLLSIRDDAPVLIDTAGTSFTKRVPIASGASFSVERAEWSSNNTTMSEVQERWGKSVALKYVRRSATSKDASHWKHILLEIRALLHEPIRYHPNIVRLLGLSWGAAKGLRSNFPMLVLEFSELGTLAQLQKVEDLPFNVKKKLCYDVSKGISILHACGIVHGDLKHENILIFPSRNPNAEVAYIAKLADFGGSVMDLEDQGSSLHMGTPPYEAPEAYHGKLDGDGMKRTDVYSLGLLVWRVILNGGNPFSAVHHGLGEMSKGEIMGLKKSNELRERAKESLWKHTHIGQTGLELMDYVLENTLQEDPNKRRLNHAIAALQAAQFSEIQVLLKTADDANKEYDLEGATVAPGHKGVVSPDDIGLLAASYGLNDGYYDFQKTGPGYRPFISAPDPVEFLFEPERLRTVLDWDAQQAIIHDLEVAATAPPDQHPTQISNAIASFYLFKCYCHEFGVKFDAEQACYWLRQAALTEEDCQESYLAQAWCWRVHRALGVELEVDMETLRSWMCCSIVRGHIKCIPEAGKITQSLSNVRERRVWEDEIENHTTYLRLFGAGIGMPYFMPDKLRREYPLRDLPALDHAIQEEFSFRNITHVNEIYVNHLGHGLLHYAASLANLKALRHLVDKYSANIDLPNEHAYETPLLCACRSGHLSIALYLLDRGASPDGSEHALEAPLYWLCAFEEAEIPRIASRLVSAGAKLTNDEKSRGTRRTKNNFTVDYEDLFCLPVSPLSRAVMMESLPAVRALLALGADPLEQIDQCSSVCPIVLASVLMLPDILEVLLVYIDARTKKPTRIFNELEMLRIAMDMQATMQDPTALLNRITRCDADAKVAMDRTLRMLHDRDRRLRDYGEKPKPPGDPSSVNNIIVRLVALGRADIIRSLLELGHRLAPCIPYPAAAAAVANNETIFRLFTEFEMEIPKMIDVGNGNVYTLLHYTATRHSYSRSGMYIAEYLLKKLRLPVDPPLDSGLQPPFAMAVKNQYFDLADLLLQHGADIDQPYIRSNAEIWIPVFGDLVFSSITEKTVESIRWLLNLDEQGRPLEGTERSRSRGHILPAFVVNEEGCDVDRKYSILHFAAQYRARTDMEKQALGRIVRLILSVEQYHSQIDYFSLAFGTPLMLATLLCNLEVVAELLEGGATTTIGLYDFTPEATVRNMLGYYPHMPEHLKAVYGEDVTTHESIWKRMSLIAELFEFHSSS</sequence>
<dbReference type="SMART" id="SM00248">
    <property type="entry name" value="ANK"/>
    <property type="match status" value="5"/>
</dbReference>
<dbReference type="PANTHER" id="PTHR24348">
    <property type="entry name" value="SERINE/THREONINE-PROTEIN KINASE UNC-51-RELATED"/>
    <property type="match status" value="1"/>
</dbReference>
<feature type="compositionally biased region" description="Polar residues" evidence="2">
    <location>
        <begin position="1"/>
        <end position="19"/>
    </location>
</feature>
<reference evidence="4 5" key="1">
    <citation type="submission" date="2015-12" db="EMBL/GenBank/DDBJ databases">
        <title>Draft genome sequence of Moniliophthora roreri, the causal agent of frosty pod rot of cacao.</title>
        <authorList>
            <person name="Aime M.C."/>
            <person name="Diaz-Valderrama J.R."/>
            <person name="Kijpornyongpan T."/>
            <person name="Phillips-Mora W."/>
        </authorList>
    </citation>
    <scope>NUCLEOTIDE SEQUENCE [LARGE SCALE GENOMIC DNA]</scope>
    <source>
        <strain evidence="4 5">MCA 2952</strain>
    </source>
</reference>
<accession>A0A0W0FDW0</accession>
<dbReference type="PROSITE" id="PS50088">
    <property type="entry name" value="ANK_REPEAT"/>
    <property type="match status" value="1"/>
</dbReference>
<feature type="domain" description="Protein kinase" evidence="3">
    <location>
        <begin position="77"/>
        <end position="381"/>
    </location>
</feature>
<evidence type="ECO:0000256" key="2">
    <source>
        <dbReference type="SAM" id="MobiDB-lite"/>
    </source>
</evidence>
<dbReference type="InterPro" id="IPR011009">
    <property type="entry name" value="Kinase-like_dom_sf"/>
</dbReference>
<evidence type="ECO:0000313" key="5">
    <source>
        <dbReference type="Proteomes" id="UP000054988"/>
    </source>
</evidence>
<evidence type="ECO:0000256" key="1">
    <source>
        <dbReference type="PROSITE-ProRule" id="PRU00023"/>
    </source>
</evidence>
<dbReference type="SMART" id="SM00220">
    <property type="entry name" value="S_TKc"/>
    <property type="match status" value="1"/>
</dbReference>